<reference evidence="2 3" key="1">
    <citation type="submission" date="2019-02" db="EMBL/GenBank/DDBJ databases">
        <title>Sequencing the genomes of 1000 actinobacteria strains.</title>
        <authorList>
            <person name="Klenk H.-P."/>
        </authorList>
    </citation>
    <scope>NUCLEOTIDE SEQUENCE [LARGE SCALE GENOMIC DNA]</scope>
    <source>
        <strain evidence="2 3">DSM 45162</strain>
    </source>
</reference>
<evidence type="ECO:0000313" key="3">
    <source>
        <dbReference type="Proteomes" id="UP000292564"/>
    </source>
</evidence>
<evidence type="ECO:0000313" key="2">
    <source>
        <dbReference type="EMBL" id="RZU54618.1"/>
    </source>
</evidence>
<comment type="caution">
    <text evidence="2">The sequence shown here is derived from an EMBL/GenBank/DDBJ whole genome shotgun (WGS) entry which is preliminary data.</text>
</comment>
<dbReference type="RefSeq" id="WP_130512943.1">
    <property type="nucleotide sequence ID" value="NZ_SHKY01000001.1"/>
</dbReference>
<feature type="region of interest" description="Disordered" evidence="1">
    <location>
        <begin position="23"/>
        <end position="45"/>
    </location>
</feature>
<sequence length="95" mass="10262">MVFLFVMTAVLLAACVAAVWPWSEPAPGTEDGREQPAAAGEARPESLEGVLVAQLRAGEITRRQYLRAMGSLAARDDVRHPLAPPPDTRWPPTEA</sequence>
<gene>
    <name evidence="2" type="ORF">EV385_6569</name>
</gene>
<evidence type="ECO:0000256" key="1">
    <source>
        <dbReference type="SAM" id="MobiDB-lite"/>
    </source>
</evidence>
<feature type="region of interest" description="Disordered" evidence="1">
    <location>
        <begin position="76"/>
        <end position="95"/>
    </location>
</feature>
<protein>
    <submittedName>
        <fullName evidence="2">Uncharacterized protein</fullName>
    </submittedName>
</protein>
<dbReference type="AlphaFoldDB" id="A0A4Q7ZTP3"/>
<dbReference type="Proteomes" id="UP000292564">
    <property type="component" value="Unassembled WGS sequence"/>
</dbReference>
<name>A0A4Q7ZTP3_9ACTN</name>
<proteinExistence type="predicted"/>
<feature type="compositionally biased region" description="Pro residues" evidence="1">
    <location>
        <begin position="82"/>
        <end position="95"/>
    </location>
</feature>
<organism evidence="2 3">
    <name type="scientific">Krasilnikovia cinnamomea</name>
    <dbReference type="NCBI Taxonomy" id="349313"/>
    <lineage>
        <taxon>Bacteria</taxon>
        <taxon>Bacillati</taxon>
        <taxon>Actinomycetota</taxon>
        <taxon>Actinomycetes</taxon>
        <taxon>Micromonosporales</taxon>
        <taxon>Micromonosporaceae</taxon>
        <taxon>Krasilnikovia</taxon>
    </lineage>
</organism>
<keyword evidence="3" id="KW-1185">Reference proteome</keyword>
<dbReference type="EMBL" id="SHKY01000001">
    <property type="protein sequence ID" value="RZU54618.1"/>
    <property type="molecule type" value="Genomic_DNA"/>
</dbReference>
<accession>A0A4Q7ZTP3</accession>
<dbReference type="OrthoDB" id="3298271at2"/>